<dbReference type="GO" id="GO:0005829">
    <property type="term" value="C:cytosol"/>
    <property type="evidence" value="ECO:0007669"/>
    <property type="project" value="TreeGrafter"/>
</dbReference>
<protein>
    <recommendedName>
        <fullName evidence="5">Molybdopterin molybdenumtransferase</fullName>
        <ecNumber evidence="5">2.10.1.1</ecNumber>
    </recommendedName>
</protein>
<evidence type="ECO:0000259" key="7">
    <source>
        <dbReference type="SMART" id="SM00852"/>
    </source>
</evidence>
<evidence type="ECO:0000256" key="1">
    <source>
        <dbReference type="ARBA" id="ARBA00002901"/>
    </source>
</evidence>
<dbReference type="Proteomes" id="UP000190637">
    <property type="component" value="Unassembled WGS sequence"/>
</dbReference>
<dbReference type="InterPro" id="IPR005110">
    <property type="entry name" value="MoeA_linker/N"/>
</dbReference>
<dbReference type="InterPro" id="IPR036135">
    <property type="entry name" value="MoeA_linker/N_sf"/>
</dbReference>
<evidence type="ECO:0000256" key="6">
    <source>
        <dbReference type="SAM" id="MobiDB-lite"/>
    </source>
</evidence>
<dbReference type="SUPFAM" id="SSF53218">
    <property type="entry name" value="Molybdenum cofactor biosynthesis proteins"/>
    <property type="match status" value="1"/>
</dbReference>
<keyword evidence="9" id="KW-1185">Reference proteome</keyword>
<comment type="similarity">
    <text evidence="2 5">Belongs to the MoeA family.</text>
</comment>
<dbReference type="InterPro" id="IPR036688">
    <property type="entry name" value="MoeA_C_domain_IV_sf"/>
</dbReference>
<dbReference type="PANTHER" id="PTHR10192:SF5">
    <property type="entry name" value="GEPHYRIN"/>
    <property type="match status" value="1"/>
</dbReference>
<gene>
    <name evidence="8" type="ORF">SAMN02745673_01604</name>
</gene>
<proteinExistence type="inferred from homology"/>
<name>A0A1T4P2W6_9ACTN</name>
<dbReference type="Gene3D" id="2.170.190.11">
    <property type="entry name" value="Molybdopterin biosynthesis moea protein, domain 3"/>
    <property type="match status" value="1"/>
</dbReference>
<reference evidence="8 9" key="1">
    <citation type="submission" date="2017-02" db="EMBL/GenBank/DDBJ databases">
        <authorList>
            <person name="Peterson S.W."/>
        </authorList>
    </citation>
    <scope>NUCLEOTIDE SEQUENCE [LARGE SCALE GENOMIC DNA]</scope>
    <source>
        <strain evidence="8 9">DSM 45154</strain>
    </source>
</reference>
<evidence type="ECO:0000256" key="2">
    <source>
        <dbReference type="ARBA" id="ARBA00010763"/>
    </source>
</evidence>
<dbReference type="SMART" id="SM00852">
    <property type="entry name" value="MoCF_biosynth"/>
    <property type="match status" value="1"/>
</dbReference>
<keyword evidence="5" id="KW-0460">Magnesium</keyword>
<dbReference type="Gene3D" id="3.90.105.10">
    <property type="entry name" value="Molybdopterin biosynthesis moea protein, domain 2"/>
    <property type="match status" value="1"/>
</dbReference>
<dbReference type="GO" id="GO:0006777">
    <property type="term" value="P:Mo-molybdopterin cofactor biosynthetic process"/>
    <property type="evidence" value="ECO:0007669"/>
    <property type="project" value="UniProtKB-UniRule"/>
</dbReference>
<evidence type="ECO:0000313" key="8">
    <source>
        <dbReference type="EMBL" id="SJZ85854.1"/>
    </source>
</evidence>
<dbReference type="InterPro" id="IPR001453">
    <property type="entry name" value="MoaB/Mog_dom"/>
</dbReference>
<dbReference type="SUPFAM" id="SSF63882">
    <property type="entry name" value="MoeA N-terminal region -like"/>
    <property type="match status" value="1"/>
</dbReference>
<dbReference type="STRING" id="1122192.SAMN02745673_01604"/>
<dbReference type="CDD" id="cd00887">
    <property type="entry name" value="MoeA"/>
    <property type="match status" value="1"/>
</dbReference>
<dbReference type="RefSeq" id="WP_078761002.1">
    <property type="nucleotide sequence ID" value="NZ_FUWS01000004.1"/>
</dbReference>
<evidence type="ECO:0000256" key="3">
    <source>
        <dbReference type="ARBA" id="ARBA00022505"/>
    </source>
</evidence>
<keyword evidence="3 5" id="KW-0500">Molybdenum</keyword>
<dbReference type="Pfam" id="PF03453">
    <property type="entry name" value="MoeA_N"/>
    <property type="match status" value="1"/>
</dbReference>
<dbReference type="OrthoDB" id="3196725at2"/>
<keyword evidence="5" id="KW-0501">Molybdenum cofactor biosynthesis</keyword>
<dbReference type="EC" id="2.10.1.1" evidence="5"/>
<feature type="domain" description="MoaB/Mog" evidence="7">
    <location>
        <begin position="189"/>
        <end position="327"/>
    </location>
</feature>
<dbReference type="AlphaFoldDB" id="A0A1T4P2W6"/>
<dbReference type="Pfam" id="PF00994">
    <property type="entry name" value="MoCF_biosynth"/>
    <property type="match status" value="1"/>
</dbReference>
<comment type="function">
    <text evidence="1 5">Catalyzes the insertion of molybdate into adenylated molybdopterin with the concomitant release of AMP.</text>
</comment>
<dbReference type="InterPro" id="IPR038987">
    <property type="entry name" value="MoeA-like"/>
</dbReference>
<dbReference type="Gene3D" id="2.40.340.10">
    <property type="entry name" value="MoeA, C-terminal, domain IV"/>
    <property type="match status" value="1"/>
</dbReference>
<keyword evidence="5 8" id="KW-0808">Transferase</keyword>
<evidence type="ECO:0000256" key="4">
    <source>
        <dbReference type="ARBA" id="ARBA00047317"/>
    </source>
</evidence>
<dbReference type="GO" id="GO:0061599">
    <property type="term" value="F:molybdopterin molybdotransferase activity"/>
    <property type="evidence" value="ECO:0007669"/>
    <property type="project" value="UniProtKB-UniRule"/>
</dbReference>
<comment type="pathway">
    <text evidence="5">Cofactor biosynthesis; molybdopterin biosynthesis.</text>
</comment>
<dbReference type="PANTHER" id="PTHR10192">
    <property type="entry name" value="MOLYBDOPTERIN BIOSYNTHESIS PROTEIN"/>
    <property type="match status" value="1"/>
</dbReference>
<comment type="cofactor">
    <cofactor evidence="5">
        <name>Mg(2+)</name>
        <dbReference type="ChEBI" id="CHEBI:18420"/>
    </cofactor>
</comment>
<accession>A0A1T4P2W6</accession>
<comment type="catalytic activity">
    <reaction evidence="4">
        <text>adenylyl-molybdopterin + molybdate = Mo-molybdopterin + AMP + H(+)</text>
        <dbReference type="Rhea" id="RHEA:35047"/>
        <dbReference type="ChEBI" id="CHEBI:15378"/>
        <dbReference type="ChEBI" id="CHEBI:36264"/>
        <dbReference type="ChEBI" id="CHEBI:62727"/>
        <dbReference type="ChEBI" id="CHEBI:71302"/>
        <dbReference type="ChEBI" id="CHEBI:456215"/>
        <dbReference type="EC" id="2.10.1.1"/>
    </reaction>
</comment>
<organism evidence="8 9">
    <name type="scientific">Marinactinospora thermotolerans DSM 45154</name>
    <dbReference type="NCBI Taxonomy" id="1122192"/>
    <lineage>
        <taxon>Bacteria</taxon>
        <taxon>Bacillati</taxon>
        <taxon>Actinomycetota</taxon>
        <taxon>Actinomycetes</taxon>
        <taxon>Streptosporangiales</taxon>
        <taxon>Nocardiopsidaceae</taxon>
        <taxon>Marinactinospora</taxon>
    </lineage>
</organism>
<dbReference type="EMBL" id="FUWS01000004">
    <property type="protein sequence ID" value="SJZ85854.1"/>
    <property type="molecule type" value="Genomic_DNA"/>
</dbReference>
<dbReference type="Gene3D" id="3.40.980.10">
    <property type="entry name" value="MoaB/Mog-like domain"/>
    <property type="match status" value="1"/>
</dbReference>
<sequence length="405" mass="40674">MDTTPPAPVSTRPSPRRRAPQTWPRARAAARELATARPRGAVTEVALGEALGSTLAVDLVARVAVPSLDTAAMDGYAVAGSGPWRVLGRLLAGAEPRDAALSCGQAVEIATGAPVPAGTLAVLAHEEAERNAHTVSGRVRPGRHIRRRGETTPLGSVAAPAGSPVTPALLALAAGLGHDTLRVRRPAVHALVTGDEVRLHGTPAPGQVRDAIGPMLPGTVSWAGGVLTAITHVGDDPAELTAALERAVGEADIVAVCGASSAGPADHLRAVLGGFGAGFVVDGVACRPGHPQLLAALPEGPLVVGLPGNPGAALVAALTLLVPVIAGLAGRPDPAPTGRRVRLAGDVRPHPVDTRLIGVRLCGEGALAVEHVGPADLRGVAVADAIAVVPPQGSGDLAELLRLPR</sequence>
<dbReference type="GO" id="GO:0046872">
    <property type="term" value="F:metal ion binding"/>
    <property type="evidence" value="ECO:0007669"/>
    <property type="project" value="UniProtKB-UniRule"/>
</dbReference>
<evidence type="ECO:0000313" key="9">
    <source>
        <dbReference type="Proteomes" id="UP000190637"/>
    </source>
</evidence>
<feature type="region of interest" description="Disordered" evidence="6">
    <location>
        <begin position="1"/>
        <end position="24"/>
    </location>
</feature>
<evidence type="ECO:0000256" key="5">
    <source>
        <dbReference type="RuleBase" id="RU365090"/>
    </source>
</evidence>
<dbReference type="UniPathway" id="UPA00344"/>
<keyword evidence="5" id="KW-0479">Metal-binding</keyword>
<dbReference type="InterPro" id="IPR036425">
    <property type="entry name" value="MoaB/Mog-like_dom_sf"/>
</dbReference>